<keyword evidence="2" id="KW-1185">Reference proteome</keyword>
<sequence length="125" mass="14639">MNYFIPKSLRKSSFTNLTNTRKRSEYFSPHLVKASVLLQRVAADQRSVADEVVVSWVRVLEMLMSRMSAVSRRASNLEKMKEKKNHRHKNFAAAAIKLNRLRNKAAWNRTRRVWPDGSQLNRKVK</sequence>
<reference evidence="1 2" key="1">
    <citation type="journal article" date="2019" name="Sci. Rep.">
        <title>Orb-weaving spider Araneus ventricosus genome elucidates the spidroin gene catalogue.</title>
        <authorList>
            <person name="Kono N."/>
            <person name="Nakamura H."/>
            <person name="Ohtoshi R."/>
            <person name="Moran D.A.P."/>
            <person name="Shinohara A."/>
            <person name="Yoshida Y."/>
            <person name="Fujiwara M."/>
            <person name="Mori M."/>
            <person name="Tomita M."/>
            <person name="Arakawa K."/>
        </authorList>
    </citation>
    <scope>NUCLEOTIDE SEQUENCE [LARGE SCALE GENOMIC DNA]</scope>
</reference>
<protein>
    <submittedName>
        <fullName evidence="1">Uncharacterized protein</fullName>
    </submittedName>
</protein>
<dbReference type="AlphaFoldDB" id="A0A4Y2IUW6"/>
<evidence type="ECO:0000313" key="1">
    <source>
        <dbReference type="EMBL" id="GBM81049.1"/>
    </source>
</evidence>
<organism evidence="1 2">
    <name type="scientific">Araneus ventricosus</name>
    <name type="common">Orbweaver spider</name>
    <name type="synonym">Epeira ventricosa</name>
    <dbReference type="NCBI Taxonomy" id="182803"/>
    <lineage>
        <taxon>Eukaryota</taxon>
        <taxon>Metazoa</taxon>
        <taxon>Ecdysozoa</taxon>
        <taxon>Arthropoda</taxon>
        <taxon>Chelicerata</taxon>
        <taxon>Arachnida</taxon>
        <taxon>Araneae</taxon>
        <taxon>Araneomorphae</taxon>
        <taxon>Entelegynae</taxon>
        <taxon>Araneoidea</taxon>
        <taxon>Araneidae</taxon>
        <taxon>Araneus</taxon>
    </lineage>
</organism>
<dbReference type="EMBL" id="BGPR01187320">
    <property type="protein sequence ID" value="GBM81049.1"/>
    <property type="molecule type" value="Genomic_DNA"/>
</dbReference>
<name>A0A4Y2IUW6_ARAVE</name>
<proteinExistence type="predicted"/>
<comment type="caution">
    <text evidence="1">The sequence shown here is derived from an EMBL/GenBank/DDBJ whole genome shotgun (WGS) entry which is preliminary data.</text>
</comment>
<accession>A0A4Y2IUW6</accession>
<gene>
    <name evidence="1" type="ORF">AVEN_152300_1</name>
</gene>
<dbReference type="Proteomes" id="UP000499080">
    <property type="component" value="Unassembled WGS sequence"/>
</dbReference>
<evidence type="ECO:0000313" key="2">
    <source>
        <dbReference type="Proteomes" id="UP000499080"/>
    </source>
</evidence>